<dbReference type="CDD" id="cd20804">
    <property type="entry name" value="C1_DGKtheta_typeV_rpt2"/>
    <property type="match status" value="1"/>
</dbReference>
<keyword evidence="10" id="KW-0862">Zinc</keyword>
<evidence type="ECO:0000256" key="6">
    <source>
        <dbReference type="ARBA" id="ARBA00022737"/>
    </source>
</evidence>
<evidence type="ECO:0000256" key="10">
    <source>
        <dbReference type="ARBA" id="ARBA00022833"/>
    </source>
</evidence>
<dbReference type="InterPro" id="IPR002219">
    <property type="entry name" value="PKC_DAG/PE"/>
</dbReference>
<evidence type="ECO:0000256" key="3">
    <source>
        <dbReference type="ARBA" id="ARBA00009280"/>
    </source>
</evidence>
<dbReference type="PROSITE" id="PS50081">
    <property type="entry name" value="ZF_DAG_PE_2"/>
    <property type="match status" value="2"/>
</dbReference>
<keyword evidence="9 13" id="KW-0418">Kinase</keyword>
<evidence type="ECO:0000259" key="16">
    <source>
        <dbReference type="PROSITE" id="PS50200"/>
    </source>
</evidence>
<keyword evidence="11 13" id="KW-0067">ATP-binding</keyword>
<comment type="subcellular location">
    <subcellularLocation>
        <location evidence="2">Membrane</location>
    </subcellularLocation>
</comment>
<dbReference type="SMART" id="SM00109">
    <property type="entry name" value="C1"/>
    <property type="match status" value="2"/>
</dbReference>
<keyword evidence="18" id="KW-1185">Reference proteome</keyword>
<dbReference type="SMART" id="SM00314">
    <property type="entry name" value="RA"/>
    <property type="match status" value="1"/>
</dbReference>
<evidence type="ECO:0000256" key="2">
    <source>
        <dbReference type="ARBA" id="ARBA00004370"/>
    </source>
</evidence>
<evidence type="ECO:0000256" key="11">
    <source>
        <dbReference type="ARBA" id="ARBA00022840"/>
    </source>
</evidence>
<dbReference type="PANTHER" id="PTHR11255">
    <property type="entry name" value="DIACYLGLYCEROL KINASE"/>
    <property type="match status" value="1"/>
</dbReference>
<feature type="domain" description="Phorbol-ester/DAG-type" evidence="14">
    <location>
        <begin position="74"/>
        <end position="125"/>
    </location>
</feature>
<dbReference type="InterPro" id="IPR000159">
    <property type="entry name" value="RA_dom"/>
</dbReference>
<name>A0ABY6JXX5_9ARAC</name>
<dbReference type="SUPFAM" id="SSF111331">
    <property type="entry name" value="NAD kinase/diacylglycerol kinase-like"/>
    <property type="match status" value="1"/>
</dbReference>
<dbReference type="PROSITE" id="PS50200">
    <property type="entry name" value="RA"/>
    <property type="match status" value="1"/>
</dbReference>
<dbReference type="Pfam" id="PF00130">
    <property type="entry name" value="C1_1"/>
    <property type="match status" value="1"/>
</dbReference>
<dbReference type="SMART" id="SM00046">
    <property type="entry name" value="DAGKc"/>
    <property type="match status" value="1"/>
</dbReference>
<keyword evidence="7 13" id="KW-0547">Nucleotide-binding</keyword>
<evidence type="ECO:0000256" key="7">
    <source>
        <dbReference type="ARBA" id="ARBA00022741"/>
    </source>
</evidence>
<dbReference type="PROSITE" id="PS00479">
    <property type="entry name" value="ZF_DAG_PE_1"/>
    <property type="match status" value="1"/>
</dbReference>
<keyword evidence="5" id="KW-0479">Metal-binding</keyword>
<dbReference type="EMBL" id="CP092863">
    <property type="protein sequence ID" value="UYV61514.1"/>
    <property type="molecule type" value="Genomic_DNA"/>
</dbReference>
<evidence type="ECO:0000256" key="9">
    <source>
        <dbReference type="ARBA" id="ARBA00022777"/>
    </source>
</evidence>
<dbReference type="EC" id="2.7.1.107" evidence="13"/>
<evidence type="ECO:0000256" key="1">
    <source>
        <dbReference type="ARBA" id="ARBA00001383"/>
    </source>
</evidence>
<dbReference type="Gene3D" id="3.40.50.10330">
    <property type="entry name" value="Probable inorganic polyphosphate/atp-NAD kinase, domain 1"/>
    <property type="match status" value="1"/>
</dbReference>
<dbReference type="InterPro" id="IPR001206">
    <property type="entry name" value="Diacylglycerol_kinase_cat_dom"/>
</dbReference>
<evidence type="ECO:0000256" key="8">
    <source>
        <dbReference type="ARBA" id="ARBA00022771"/>
    </source>
</evidence>
<organism evidence="17 18">
    <name type="scientific">Cordylochernes scorpioides</name>
    <dbReference type="NCBI Taxonomy" id="51811"/>
    <lineage>
        <taxon>Eukaryota</taxon>
        <taxon>Metazoa</taxon>
        <taxon>Ecdysozoa</taxon>
        <taxon>Arthropoda</taxon>
        <taxon>Chelicerata</taxon>
        <taxon>Arachnida</taxon>
        <taxon>Pseudoscorpiones</taxon>
        <taxon>Cheliferoidea</taxon>
        <taxon>Chernetidae</taxon>
        <taxon>Cordylochernes</taxon>
    </lineage>
</organism>
<comment type="similarity">
    <text evidence="3 13">Belongs to the eukaryotic diacylglycerol kinase family.</text>
</comment>
<evidence type="ECO:0000256" key="5">
    <source>
        <dbReference type="ARBA" id="ARBA00022723"/>
    </source>
</evidence>
<feature type="domain" description="Ras-associating" evidence="16">
    <location>
        <begin position="317"/>
        <end position="412"/>
    </location>
</feature>
<proteinExistence type="inferred from homology"/>
<comment type="catalytic activity">
    <reaction evidence="1 13">
        <text>a 1,2-diacyl-sn-glycerol + ATP = a 1,2-diacyl-sn-glycero-3-phosphate + ADP + H(+)</text>
        <dbReference type="Rhea" id="RHEA:10272"/>
        <dbReference type="ChEBI" id="CHEBI:15378"/>
        <dbReference type="ChEBI" id="CHEBI:17815"/>
        <dbReference type="ChEBI" id="CHEBI:30616"/>
        <dbReference type="ChEBI" id="CHEBI:58608"/>
        <dbReference type="ChEBI" id="CHEBI:456216"/>
        <dbReference type="EC" id="2.7.1.107"/>
    </reaction>
</comment>
<evidence type="ECO:0000256" key="12">
    <source>
        <dbReference type="ARBA" id="ARBA00023136"/>
    </source>
</evidence>
<dbReference type="InterPro" id="IPR000756">
    <property type="entry name" value="Diacylglycerol_kin_accessory"/>
</dbReference>
<accession>A0ABY6JXX5</accession>
<evidence type="ECO:0000256" key="4">
    <source>
        <dbReference type="ARBA" id="ARBA00022679"/>
    </source>
</evidence>
<dbReference type="CDD" id="cd20854">
    <property type="entry name" value="C1_DGKtheta_typeV_rpt3"/>
    <property type="match status" value="1"/>
</dbReference>
<dbReference type="Pfam" id="PF00609">
    <property type="entry name" value="DAGK_acc"/>
    <property type="match status" value="1"/>
</dbReference>
<reference evidence="17 18" key="1">
    <citation type="submission" date="2022-01" db="EMBL/GenBank/DDBJ databases">
        <title>A chromosomal length assembly of Cordylochernes scorpioides.</title>
        <authorList>
            <person name="Zeh D."/>
            <person name="Zeh J."/>
        </authorList>
    </citation>
    <scope>NUCLEOTIDE SEQUENCE [LARGE SCALE GENOMIC DNA]</scope>
    <source>
        <strain evidence="17">IN4F17</strain>
        <tissue evidence="17">Whole Body</tissue>
    </source>
</reference>
<feature type="domain" description="DAGKc" evidence="15">
    <location>
        <begin position="465"/>
        <end position="614"/>
    </location>
</feature>
<evidence type="ECO:0000313" key="18">
    <source>
        <dbReference type="Proteomes" id="UP001235939"/>
    </source>
</evidence>
<dbReference type="InterPro" id="IPR016064">
    <property type="entry name" value="NAD/diacylglycerol_kinase_sf"/>
</dbReference>
<dbReference type="Pfam" id="PF00788">
    <property type="entry name" value="RA"/>
    <property type="match status" value="1"/>
</dbReference>
<dbReference type="Gene3D" id="3.10.20.90">
    <property type="entry name" value="Phosphatidylinositol 3-kinase Catalytic Subunit, Chain A, domain 1"/>
    <property type="match status" value="1"/>
</dbReference>
<feature type="domain" description="Phorbol-ester/DAG-type" evidence="14">
    <location>
        <begin position="8"/>
        <end position="56"/>
    </location>
</feature>
<keyword evidence="4 13" id="KW-0808">Transferase</keyword>
<dbReference type="Proteomes" id="UP001235939">
    <property type="component" value="Chromosome 01"/>
</dbReference>
<keyword evidence="8" id="KW-0863">Zinc-finger</keyword>
<dbReference type="SUPFAM" id="SSF57889">
    <property type="entry name" value="Cysteine-rich domain"/>
    <property type="match status" value="2"/>
</dbReference>
<dbReference type="Pfam" id="PF00781">
    <property type="entry name" value="DAGK_cat"/>
    <property type="match status" value="1"/>
</dbReference>
<dbReference type="InterPro" id="IPR046349">
    <property type="entry name" value="C1-like_sf"/>
</dbReference>
<gene>
    <name evidence="17" type="ORF">LAZ67_1005120</name>
</gene>
<dbReference type="InterPro" id="IPR029071">
    <property type="entry name" value="Ubiquitin-like_domsf"/>
</dbReference>
<dbReference type="Gene3D" id="3.30.60.20">
    <property type="match status" value="2"/>
</dbReference>
<dbReference type="CDD" id="cd17111">
    <property type="entry name" value="RA1_DAGK-theta"/>
    <property type="match status" value="1"/>
</dbReference>
<sequence>MIIMNPVPHCWGDPGHLKRKFCNVCRRRIEESIAVKCEVCEYTVHLECHDFSVADCKECATYREGRDLQAVVQSHHWREGNLPNNSKCNMCRKTCWSAECLSGMRCEWCGTTAHPLCHRALRPDCTFGCLGSIMLPPASVSIPRTDVPLETILGVVQSKRKETTISQTRESDESSAYKDKDRDEELIRVFDGNNAVKRKEYRTIVVPRISNRRQIIKVILRTIHVFDDPANYYIVDVFEPQMSPYISITAVNVHYLECVKLLLLGLSQFSARLRPLLGMRIYPSEKELPEYLPILTLTKPEGKRPSVLLRYRSPDPDAGTVKVYPGYLGDTAETCVNIAVTPDTSVEEIIHDAIEKFGLSPGDFNQYHLSEVTLDKGSVHERMMDDQECPWELMRTWAKRDMMRFYLRQKKKPTTSSNVALFVGNLTPNLSERQYENILLHTLAKRKSSHYLPAEAFYMLREAMFDDRQLLVLLLPKVKPDLIPDNIKGLELISSFRRLLNPYQVYDLDNGGPLPGLYVFRHIRDYKILVCGGDGTVGWVLQCLDNVGQDSECQSPPCAILPLGTGNDLARVLRWGAGYAGGEDPLNLLRDVMRQRRSGWTGTGTLVAGQVQGHWWLSCGRWCSTPMRSQRGQLAHPTTSSAATSEDNTAIFVMNNYFGIGLDADLCLDFHNAREEHPDRFNSRYVHDSTVHDHQQQLYCLYMTINSRDNVIRYMQAPQQGVYVKMGFRKMVTKKACKDLQGAIKMEVDGRAVEIPFRGGHYNT</sequence>
<dbReference type="InterPro" id="IPR017438">
    <property type="entry name" value="ATP-NAD_kinase_N"/>
</dbReference>
<dbReference type="SMART" id="SM00045">
    <property type="entry name" value="DAGKa"/>
    <property type="match status" value="1"/>
</dbReference>
<dbReference type="InterPro" id="IPR037607">
    <property type="entry name" value="DGK"/>
</dbReference>
<keyword evidence="6" id="KW-0677">Repeat</keyword>
<evidence type="ECO:0000256" key="13">
    <source>
        <dbReference type="RuleBase" id="RU361128"/>
    </source>
</evidence>
<dbReference type="PROSITE" id="PS50146">
    <property type="entry name" value="DAGK"/>
    <property type="match status" value="1"/>
</dbReference>
<keyword evidence="12" id="KW-0472">Membrane</keyword>
<evidence type="ECO:0000259" key="15">
    <source>
        <dbReference type="PROSITE" id="PS50146"/>
    </source>
</evidence>
<protein>
    <recommendedName>
        <fullName evidence="13">Diacylglycerol kinase</fullName>
        <shortName evidence="13">DAG kinase</shortName>
        <ecNumber evidence="13">2.7.1.107</ecNumber>
    </recommendedName>
</protein>
<dbReference type="SUPFAM" id="SSF54236">
    <property type="entry name" value="Ubiquitin-like"/>
    <property type="match status" value="1"/>
</dbReference>
<evidence type="ECO:0000313" key="17">
    <source>
        <dbReference type="EMBL" id="UYV61514.1"/>
    </source>
</evidence>
<evidence type="ECO:0000259" key="14">
    <source>
        <dbReference type="PROSITE" id="PS50081"/>
    </source>
</evidence>
<dbReference type="PANTHER" id="PTHR11255:SF54">
    <property type="entry name" value="DIACYLGLYCEROL KINASE THETA"/>
    <property type="match status" value="1"/>
</dbReference>